<dbReference type="InterPro" id="IPR029058">
    <property type="entry name" value="AB_hydrolase_fold"/>
</dbReference>
<keyword evidence="4" id="KW-1185">Reference proteome</keyword>
<evidence type="ECO:0000256" key="1">
    <source>
        <dbReference type="ARBA" id="ARBA00022801"/>
    </source>
</evidence>
<dbReference type="STRING" id="1121922.GCA_000428905_01939"/>
<feature type="domain" description="Alpha/beta hydrolase fold-3" evidence="2">
    <location>
        <begin position="89"/>
        <end position="292"/>
    </location>
</feature>
<dbReference type="InterPro" id="IPR013094">
    <property type="entry name" value="AB_hydrolase_3"/>
</dbReference>
<dbReference type="Pfam" id="PF07859">
    <property type="entry name" value="Abhydrolase_3"/>
    <property type="match status" value="1"/>
</dbReference>
<protein>
    <recommendedName>
        <fullName evidence="2">Alpha/beta hydrolase fold-3 domain-containing protein</fullName>
    </recommendedName>
</protein>
<evidence type="ECO:0000259" key="2">
    <source>
        <dbReference type="Pfam" id="PF07859"/>
    </source>
</evidence>
<dbReference type="Gene3D" id="3.40.50.1820">
    <property type="entry name" value="alpha/beta hydrolase"/>
    <property type="match status" value="1"/>
</dbReference>
<reference evidence="4" key="1">
    <citation type="journal article" date="2014" name="Environ. Microbiol.">
        <title>Comparative genomics of the marine bacterial genus Glaciecola reveals the high degree of genomic diversity and genomic characteristic for cold adaptation.</title>
        <authorList>
            <person name="Qin Q.L."/>
            <person name="Xie B.B."/>
            <person name="Yu Y."/>
            <person name="Shu Y.L."/>
            <person name="Rong J.C."/>
            <person name="Zhang Y.J."/>
            <person name="Zhao D.L."/>
            <person name="Chen X.L."/>
            <person name="Zhang X.Y."/>
            <person name="Chen B."/>
            <person name="Zhou B.C."/>
            <person name="Zhang Y.Z."/>
        </authorList>
    </citation>
    <scope>NUCLEOTIDE SEQUENCE [LARGE SCALE GENOMIC DNA]</scope>
    <source>
        <strain evidence="4">ACAM 615</strain>
    </source>
</reference>
<evidence type="ECO:0000313" key="4">
    <source>
        <dbReference type="Proteomes" id="UP000006251"/>
    </source>
</evidence>
<dbReference type="EMBL" id="BAEQ01000028">
    <property type="protein sequence ID" value="GAC28629.1"/>
    <property type="molecule type" value="Genomic_DNA"/>
</dbReference>
<sequence length="315" mass="35829">MTTYINDRDKLNYAAGVLDIASLIPKLDTKDVNKLRNSYRKFVGDDLHDDVKNYDVKICDYLVTNIYDKYSIRIKVFKPNNNHIKLPGLVHFHGGGFILGDINTDSERCARLAEALQMCIINVEYRLSPESPYPTAIYDGFSVLSWLQTHGEYIGLDIKRLGISGVSAGAAIAASICLLCRDKDLDWLKLQFFWYPALDNNRDTESMKNGHHAFVWNTHNVNHMWQYYLGELDDNCNAVPVKANRFDGLPQCFLISCEHDPLKDGAEIYAQFLVDANVECHSICYLGTVHGFDTFGDLDIVNRAYEQSIQWLGIL</sequence>
<dbReference type="InterPro" id="IPR050300">
    <property type="entry name" value="GDXG_lipolytic_enzyme"/>
</dbReference>
<evidence type="ECO:0000313" key="3">
    <source>
        <dbReference type="EMBL" id="GAC28629.1"/>
    </source>
</evidence>
<accession>K6Y768</accession>
<proteinExistence type="predicted"/>
<dbReference type="PANTHER" id="PTHR48081:SF8">
    <property type="entry name" value="ALPHA_BETA HYDROLASE FOLD-3 DOMAIN-CONTAINING PROTEIN-RELATED"/>
    <property type="match status" value="1"/>
</dbReference>
<dbReference type="GO" id="GO:0016787">
    <property type="term" value="F:hydrolase activity"/>
    <property type="evidence" value="ECO:0007669"/>
    <property type="project" value="UniProtKB-KW"/>
</dbReference>
<dbReference type="RefSeq" id="WP_006010932.1">
    <property type="nucleotide sequence ID" value="NZ_BAEQ01000028.1"/>
</dbReference>
<dbReference type="PANTHER" id="PTHR48081">
    <property type="entry name" value="AB HYDROLASE SUPERFAMILY PROTEIN C4A8.06C"/>
    <property type="match status" value="1"/>
</dbReference>
<organism evidence="3 4">
    <name type="scientific">Brumicola pallidula DSM 14239 = ACAM 615</name>
    <dbReference type="NCBI Taxonomy" id="1121922"/>
    <lineage>
        <taxon>Bacteria</taxon>
        <taxon>Pseudomonadati</taxon>
        <taxon>Pseudomonadota</taxon>
        <taxon>Gammaproteobacteria</taxon>
        <taxon>Alteromonadales</taxon>
        <taxon>Alteromonadaceae</taxon>
        <taxon>Brumicola</taxon>
    </lineage>
</organism>
<comment type="caution">
    <text evidence="3">The sequence shown here is derived from an EMBL/GenBank/DDBJ whole genome shotgun (WGS) entry which is preliminary data.</text>
</comment>
<name>K6Y768_9ALTE</name>
<keyword evidence="1" id="KW-0378">Hydrolase</keyword>
<dbReference type="Proteomes" id="UP000006251">
    <property type="component" value="Unassembled WGS sequence"/>
</dbReference>
<gene>
    <name evidence="3" type="ORF">GPAL_1766</name>
</gene>
<dbReference type="AlphaFoldDB" id="K6Y768"/>
<dbReference type="SUPFAM" id="SSF53474">
    <property type="entry name" value="alpha/beta-Hydrolases"/>
    <property type="match status" value="1"/>
</dbReference>
<dbReference type="OrthoDB" id="9806180at2"/>